<dbReference type="EMBL" id="LAJE02000173">
    <property type="protein sequence ID" value="OEO31038.1"/>
    <property type="molecule type" value="Genomic_DNA"/>
</dbReference>
<protein>
    <submittedName>
        <fullName evidence="1">Uncharacterized protein</fullName>
    </submittedName>
</protein>
<comment type="caution">
    <text evidence="1">The sequence shown here is derived from an EMBL/GenBank/DDBJ whole genome shotgun (WGS) entry which is preliminary data.</text>
</comment>
<dbReference type="AlphaFoldDB" id="A0A1E5XR12"/>
<dbReference type="Proteomes" id="UP000095463">
    <property type="component" value="Unassembled WGS sequence"/>
</dbReference>
<organism evidence="1 2">
    <name type="scientific">Devosia insulae DS-56</name>
    <dbReference type="NCBI Taxonomy" id="1116389"/>
    <lineage>
        <taxon>Bacteria</taxon>
        <taxon>Pseudomonadati</taxon>
        <taxon>Pseudomonadota</taxon>
        <taxon>Alphaproteobacteria</taxon>
        <taxon>Hyphomicrobiales</taxon>
        <taxon>Devosiaceae</taxon>
        <taxon>Devosia</taxon>
    </lineage>
</organism>
<evidence type="ECO:0000313" key="2">
    <source>
        <dbReference type="Proteomes" id="UP000095463"/>
    </source>
</evidence>
<keyword evidence="2" id="KW-1185">Reference proteome</keyword>
<name>A0A1E5XR12_9HYPH</name>
<reference evidence="1 2" key="1">
    <citation type="journal article" date="2015" name="Genome Announc.">
        <title>Genome Assemblies of Three Soil-Associated Devosia species: D. insulae, D. limi, and D. soli.</title>
        <authorList>
            <person name="Hassan Y.I."/>
            <person name="Lepp D."/>
            <person name="Zhou T."/>
        </authorList>
    </citation>
    <scope>NUCLEOTIDE SEQUENCE [LARGE SCALE GENOMIC DNA]</scope>
    <source>
        <strain evidence="1 2">DS-56</strain>
    </source>
</reference>
<accession>A0A1E5XR12</accession>
<evidence type="ECO:0000313" key="1">
    <source>
        <dbReference type="EMBL" id="OEO31038.1"/>
    </source>
</evidence>
<proteinExistence type="predicted"/>
<sequence>MLDDGTVDKTRNFNIEATSALKAGEAALGQPLALEGKSVRAIVWRLTAGFVPLRVPLYDADLAPDATPTE</sequence>
<gene>
    <name evidence="1" type="ORF">VW23_018285</name>
</gene>